<dbReference type="EMBL" id="OU892281">
    <property type="protein sequence ID" value="CAG9768570.1"/>
    <property type="molecule type" value="Genomic_DNA"/>
</dbReference>
<name>A0A9N9MTX2_9CUCU</name>
<dbReference type="OrthoDB" id="6723953at2759"/>
<dbReference type="Proteomes" id="UP001152799">
    <property type="component" value="Chromosome 5"/>
</dbReference>
<evidence type="ECO:0000313" key="1">
    <source>
        <dbReference type="EMBL" id="CAG9768570.1"/>
    </source>
</evidence>
<gene>
    <name evidence="1" type="ORF">CEUTPL_LOCUS9098</name>
</gene>
<keyword evidence="2" id="KW-1185">Reference proteome</keyword>
<accession>A0A9N9MTX2</accession>
<protein>
    <submittedName>
        <fullName evidence="1">Uncharacterized protein</fullName>
    </submittedName>
</protein>
<evidence type="ECO:0000313" key="2">
    <source>
        <dbReference type="Proteomes" id="UP001152799"/>
    </source>
</evidence>
<organism evidence="1 2">
    <name type="scientific">Ceutorhynchus assimilis</name>
    <name type="common">cabbage seed weevil</name>
    <dbReference type="NCBI Taxonomy" id="467358"/>
    <lineage>
        <taxon>Eukaryota</taxon>
        <taxon>Metazoa</taxon>
        <taxon>Ecdysozoa</taxon>
        <taxon>Arthropoda</taxon>
        <taxon>Hexapoda</taxon>
        <taxon>Insecta</taxon>
        <taxon>Pterygota</taxon>
        <taxon>Neoptera</taxon>
        <taxon>Endopterygota</taxon>
        <taxon>Coleoptera</taxon>
        <taxon>Polyphaga</taxon>
        <taxon>Cucujiformia</taxon>
        <taxon>Curculionidae</taxon>
        <taxon>Ceutorhynchinae</taxon>
        <taxon>Ceutorhynchus</taxon>
    </lineage>
</organism>
<sequence>MSKQQTQKVLIPKGTINPNEDTVIEIPTNYRKAPVVVATKSNRSATIAARSSKTTKQIAERDVEDFNYVMYNQQPTLTPCPAVCYSESIDQNQATTQQQFRSAKRKTVQTGISENYSNTISLSDLSAKEKAETKLVQEKLEAFQLARRQFLIEANNITENSKGVQAKPSQS</sequence>
<dbReference type="AlphaFoldDB" id="A0A9N9MTX2"/>
<proteinExistence type="predicted"/>
<reference evidence="1" key="1">
    <citation type="submission" date="2022-01" db="EMBL/GenBank/DDBJ databases">
        <authorList>
            <person name="King R."/>
        </authorList>
    </citation>
    <scope>NUCLEOTIDE SEQUENCE</scope>
</reference>